<name>A0A0D2WML0_CAPO3</name>
<dbReference type="InParanoid" id="A0A0D2WML0"/>
<evidence type="ECO:0000256" key="4">
    <source>
        <dbReference type="ARBA" id="ARBA00023128"/>
    </source>
</evidence>
<comment type="subcellular location">
    <subcellularLocation>
        <location evidence="1">Mitochondrion</location>
    </subcellularLocation>
</comment>
<feature type="domain" description="Complex 1 LYR protein" evidence="7">
    <location>
        <begin position="36"/>
        <end position="93"/>
    </location>
</feature>
<dbReference type="EMBL" id="KE346363">
    <property type="protein sequence ID" value="KJE92085.1"/>
    <property type="molecule type" value="Genomic_DNA"/>
</dbReference>
<keyword evidence="9" id="KW-1185">Reference proteome</keyword>
<evidence type="ECO:0000313" key="8">
    <source>
        <dbReference type="EMBL" id="KJE92085.1"/>
    </source>
</evidence>
<comment type="function">
    <text evidence="6">Involved in efficient integration of the N-module into mitochondrial respiratory chain complex I.</text>
</comment>
<reference evidence="9" key="1">
    <citation type="submission" date="2011-02" db="EMBL/GenBank/DDBJ databases">
        <title>The Genome Sequence of Capsaspora owczarzaki ATCC 30864.</title>
        <authorList>
            <person name="Russ C."/>
            <person name="Cuomo C."/>
            <person name="Burger G."/>
            <person name="Gray M.W."/>
            <person name="Holland P.W.H."/>
            <person name="King N."/>
            <person name="Lang F.B.F."/>
            <person name="Roger A.J."/>
            <person name="Ruiz-Trillo I."/>
            <person name="Young S.K."/>
            <person name="Zeng Q."/>
            <person name="Gargeya S."/>
            <person name="Alvarado L."/>
            <person name="Berlin A."/>
            <person name="Chapman S.B."/>
            <person name="Chen Z."/>
            <person name="Freedman E."/>
            <person name="Gellesch M."/>
            <person name="Goldberg J."/>
            <person name="Griggs A."/>
            <person name="Gujja S."/>
            <person name="Heilman E."/>
            <person name="Heiman D."/>
            <person name="Howarth C."/>
            <person name="Mehta T."/>
            <person name="Neiman D."/>
            <person name="Pearson M."/>
            <person name="Roberts A."/>
            <person name="Saif S."/>
            <person name="Shea T."/>
            <person name="Shenoy N."/>
            <person name="Sisk P."/>
            <person name="Stolte C."/>
            <person name="Sykes S."/>
            <person name="White J."/>
            <person name="Yandava C."/>
            <person name="Haas B."/>
            <person name="Nusbaum C."/>
            <person name="Birren B."/>
        </authorList>
    </citation>
    <scope>NUCLEOTIDE SEQUENCE</scope>
    <source>
        <strain evidence="9">ATCC 30864</strain>
    </source>
</reference>
<dbReference type="CDD" id="cd20262">
    <property type="entry name" value="Complex1_LYR_LYRM2"/>
    <property type="match status" value="1"/>
</dbReference>
<dbReference type="PANTHER" id="PTHR13675">
    <property type="entry name" value="LYR MOTIF-CONTAINING PROTEIN 2"/>
    <property type="match status" value="1"/>
</dbReference>
<keyword evidence="3" id="KW-0809">Transit peptide</keyword>
<accession>A0A0D2WML0</accession>
<dbReference type="PhylomeDB" id="A0A0D2WML0"/>
<dbReference type="InterPro" id="IPR045293">
    <property type="entry name" value="Complex1_LYR_LYRM2"/>
</dbReference>
<dbReference type="AlphaFoldDB" id="A0A0D2WML0"/>
<gene>
    <name evidence="8" type="ORF">CAOG_003112</name>
</gene>
<evidence type="ECO:0000256" key="5">
    <source>
        <dbReference type="ARBA" id="ARBA00026235"/>
    </source>
</evidence>
<evidence type="ECO:0000313" key="9">
    <source>
        <dbReference type="Proteomes" id="UP000008743"/>
    </source>
</evidence>
<organism evidence="8 9">
    <name type="scientific">Capsaspora owczarzaki (strain ATCC 30864)</name>
    <dbReference type="NCBI Taxonomy" id="595528"/>
    <lineage>
        <taxon>Eukaryota</taxon>
        <taxon>Filasterea</taxon>
        <taxon>Capsaspora</taxon>
    </lineage>
</organism>
<dbReference type="Proteomes" id="UP000008743">
    <property type="component" value="Unassembled WGS sequence"/>
</dbReference>
<evidence type="ECO:0000256" key="1">
    <source>
        <dbReference type="ARBA" id="ARBA00004173"/>
    </source>
</evidence>
<evidence type="ECO:0000256" key="2">
    <source>
        <dbReference type="ARBA" id="ARBA00009508"/>
    </source>
</evidence>
<sequence length="107" mass="12420">MFVSQLVRAVASGAVPPVPPRLPPSALNFKQFLDRRQVLSLYKTAMRTVRELPQPQRSEMHKWVKEEFVHFKNEKDPQAIKMLIAKGKMQLKELESSVGLMKYYPDH</sequence>
<dbReference type="GO" id="GO:0005739">
    <property type="term" value="C:mitochondrion"/>
    <property type="evidence" value="ECO:0007669"/>
    <property type="project" value="UniProtKB-SubCell"/>
</dbReference>
<comment type="similarity">
    <text evidence="2">Belongs to the complex I LYR family.</text>
</comment>
<protein>
    <recommendedName>
        <fullName evidence="5">LYR motif-containing protein 2</fullName>
    </recommendedName>
</protein>
<keyword evidence="4" id="KW-0496">Mitochondrion</keyword>
<dbReference type="OrthoDB" id="74240at2759"/>
<evidence type="ECO:0000259" key="7">
    <source>
        <dbReference type="Pfam" id="PF05347"/>
    </source>
</evidence>
<proteinExistence type="inferred from homology"/>
<dbReference type="InterPro" id="IPR008011">
    <property type="entry name" value="Complex1_LYR_dom"/>
</dbReference>
<dbReference type="PANTHER" id="PTHR13675:SF0">
    <property type="entry name" value="LYR MOTIF-CONTAINING PROTEIN 2"/>
    <property type="match status" value="1"/>
</dbReference>
<dbReference type="Pfam" id="PF05347">
    <property type="entry name" value="Complex1_LYR"/>
    <property type="match status" value="1"/>
</dbReference>
<evidence type="ECO:0000256" key="3">
    <source>
        <dbReference type="ARBA" id="ARBA00022946"/>
    </source>
</evidence>
<evidence type="ECO:0000256" key="6">
    <source>
        <dbReference type="ARBA" id="ARBA00044735"/>
    </source>
</evidence>